<dbReference type="GO" id="GO:0031514">
    <property type="term" value="C:motile cilium"/>
    <property type="evidence" value="ECO:0007669"/>
    <property type="project" value="UniProtKB-SubCell"/>
</dbReference>
<sequence length="410" mass="43553">MEFTQCSYLGQHSADGRRFDGLGRYTFANGDVYLGGMKDGQFHGHGVVFFRSPPGGNDGSSGGSPMCTNPASPRPLPPTRGSRGSSDDVEDDALQGFLSPGLSSTMPAARAGESPMAMQDFAALVGSGGGGGGQYRGVWEHGRHMEGHYVFQDGLVYGSSGTADMSAYAQKKRRTLWTYCHGSDRRLWEEYLQNVAPVLPHEALLGGARLLHARKQAMREEGESHSEGPTESSDTTGEGLPMVLPRAFVHARTAPAFAKGQLTSVGDPRVARWVEAAAAAEEREAASRRELQQQQTASSPARSSRRPTDVRSDRGVGADSEASTELAESTIALQFAMAIPTEGLRADGRLDDAEVDEGDARDEVAEEDEATVAALVAAPIAPQPALNLTVCRVLDVEDVNRALVQIAAAP</sequence>
<keyword evidence="5" id="KW-0969">Cilium</keyword>
<dbReference type="PANTHER" id="PTHR46437:SF1">
    <property type="entry name" value="MORN REPEAT-CONTAINING PROTEIN 5"/>
    <property type="match status" value="1"/>
</dbReference>
<dbReference type="EMBL" id="CALQ01000897">
    <property type="protein sequence ID" value="CCM15661.1"/>
    <property type="molecule type" value="Genomic_DNA"/>
</dbReference>
<protein>
    <recommendedName>
        <fullName evidence="2">MORN repeat-containing protein 5</fullName>
    </recommendedName>
</protein>
<keyword evidence="6" id="KW-0966">Cell projection</keyword>
<evidence type="ECO:0000256" key="7">
    <source>
        <dbReference type="SAM" id="MobiDB-lite"/>
    </source>
</evidence>
<dbReference type="Pfam" id="PF02493">
    <property type="entry name" value="MORN"/>
    <property type="match status" value="3"/>
</dbReference>
<dbReference type="InterPro" id="IPR042814">
    <property type="entry name" value="Morn5"/>
</dbReference>
<evidence type="ECO:0000256" key="2">
    <source>
        <dbReference type="ARBA" id="ARBA00016322"/>
    </source>
</evidence>
<feature type="compositionally biased region" description="Basic and acidic residues" evidence="7">
    <location>
        <begin position="217"/>
        <end position="228"/>
    </location>
</feature>
<evidence type="ECO:0000256" key="1">
    <source>
        <dbReference type="ARBA" id="ARBA00004230"/>
    </source>
</evidence>
<feature type="region of interest" description="Disordered" evidence="7">
    <location>
        <begin position="215"/>
        <end position="240"/>
    </location>
</feature>
<dbReference type="InterPro" id="IPR003409">
    <property type="entry name" value="MORN"/>
</dbReference>
<evidence type="ECO:0000256" key="6">
    <source>
        <dbReference type="ARBA" id="ARBA00023273"/>
    </source>
</evidence>
<keyword evidence="4" id="KW-0282">Flagellum</keyword>
<gene>
    <name evidence="8" type="primary">LgM4147LRVhigh.22.01050.00400</name>
    <name evidence="8" type="ORF">BN36_2231680</name>
</gene>
<keyword evidence="3" id="KW-0677">Repeat</keyword>
<evidence type="ECO:0000256" key="4">
    <source>
        <dbReference type="ARBA" id="ARBA00022846"/>
    </source>
</evidence>
<comment type="subcellular location">
    <subcellularLocation>
        <location evidence="1">Cell projection</location>
        <location evidence="1">Cilium</location>
        <location evidence="1">Flagellum</location>
    </subcellularLocation>
</comment>
<feature type="region of interest" description="Disordered" evidence="7">
    <location>
        <begin position="284"/>
        <end position="324"/>
    </location>
</feature>
<feature type="compositionally biased region" description="Low complexity" evidence="7">
    <location>
        <begin position="292"/>
        <end position="302"/>
    </location>
</feature>
<organism evidence="8">
    <name type="scientific">Leishmania guyanensis</name>
    <dbReference type="NCBI Taxonomy" id="5670"/>
    <lineage>
        <taxon>Eukaryota</taxon>
        <taxon>Discoba</taxon>
        <taxon>Euglenozoa</taxon>
        <taxon>Kinetoplastea</taxon>
        <taxon>Metakinetoplastina</taxon>
        <taxon>Trypanosomatida</taxon>
        <taxon>Trypanosomatidae</taxon>
        <taxon>Leishmaniinae</taxon>
        <taxon>Leishmania</taxon>
        <taxon>Leishmania guyanensis species complex</taxon>
    </lineage>
</organism>
<dbReference type="AlphaFoldDB" id="A0A1E1IWJ7"/>
<accession>A0A1E1IWJ7</accession>
<feature type="compositionally biased region" description="Basic and acidic residues" evidence="7">
    <location>
        <begin position="306"/>
        <end position="316"/>
    </location>
</feature>
<feature type="region of interest" description="Disordered" evidence="7">
    <location>
        <begin position="49"/>
        <end position="103"/>
    </location>
</feature>
<name>A0A1E1IWJ7_LEIGU</name>
<dbReference type="SUPFAM" id="SSF82185">
    <property type="entry name" value="Histone H3 K4-specific methyltransferase SET7/9 N-terminal domain"/>
    <property type="match status" value="1"/>
</dbReference>
<evidence type="ECO:0000313" key="8">
    <source>
        <dbReference type="EMBL" id="CCM15661.1"/>
    </source>
</evidence>
<reference evidence="8" key="1">
    <citation type="submission" date="2012-08" db="EMBL/GenBank/DDBJ databases">
        <title>Comparative genomics of metastatic and non-metastatic Leishmania guyanensis provides insights into polygenic factors involved in Leishmania RNA virus infection.</title>
        <authorList>
            <person name="Smith D."/>
            <person name="Hertz-Fowler C."/>
            <person name="Martin R."/>
            <person name="Dickens N."/>
            <person name="Fasel N."/>
            <person name="Falquet L."/>
            <person name="Beverley S."/>
            <person name="Zangger H."/>
            <person name="Calderon-Copete S."/>
            <person name="Mottram J."/>
            <person name="Xenarios I."/>
        </authorList>
    </citation>
    <scope>NUCLEOTIDE SEQUENCE</scope>
    <source>
        <strain evidence="8">MHOM/BR/75/M4147/SSU:IR2SAT-LUC</strain>
    </source>
</reference>
<evidence type="ECO:0000256" key="3">
    <source>
        <dbReference type="ARBA" id="ARBA00022737"/>
    </source>
</evidence>
<dbReference type="PANTHER" id="PTHR46437">
    <property type="entry name" value="MORN REPEAT-CONTAINING PROTEIN 5"/>
    <property type="match status" value="1"/>
</dbReference>
<proteinExistence type="predicted"/>
<evidence type="ECO:0000256" key="5">
    <source>
        <dbReference type="ARBA" id="ARBA00023069"/>
    </source>
</evidence>